<protein>
    <submittedName>
        <fullName evidence="1">GrpB family protein</fullName>
    </submittedName>
</protein>
<reference evidence="2" key="1">
    <citation type="journal article" date="2019" name="Int. J. Syst. Evol. Microbiol.">
        <title>The Global Catalogue of Microorganisms (GCM) 10K type strain sequencing project: providing services to taxonomists for standard genome sequencing and annotation.</title>
        <authorList>
            <consortium name="The Broad Institute Genomics Platform"/>
            <consortium name="The Broad Institute Genome Sequencing Center for Infectious Disease"/>
            <person name="Wu L."/>
            <person name="Ma J."/>
        </authorList>
    </citation>
    <scope>NUCLEOTIDE SEQUENCE [LARGE SCALE GENOMIC DNA]</scope>
    <source>
        <strain evidence="2">KCTC 42730</strain>
    </source>
</reference>
<keyword evidence="2" id="KW-1185">Reference proteome</keyword>
<evidence type="ECO:0000313" key="1">
    <source>
        <dbReference type="EMBL" id="MFC3032716.1"/>
    </source>
</evidence>
<dbReference type="RefSeq" id="WP_377123491.1">
    <property type="nucleotide sequence ID" value="NZ_JBHRSD010000014.1"/>
</dbReference>
<dbReference type="PANTHER" id="PTHR34822">
    <property type="entry name" value="GRPB DOMAIN PROTEIN (AFU_ORTHOLOGUE AFUA_1G01530)"/>
    <property type="match status" value="1"/>
</dbReference>
<dbReference type="InterPro" id="IPR007344">
    <property type="entry name" value="GrpB/CoaE"/>
</dbReference>
<gene>
    <name evidence="1" type="ORF">ACFOEE_09300</name>
</gene>
<proteinExistence type="predicted"/>
<dbReference type="Proteomes" id="UP001595453">
    <property type="component" value="Unassembled WGS sequence"/>
</dbReference>
<evidence type="ECO:0000313" key="2">
    <source>
        <dbReference type="Proteomes" id="UP001595453"/>
    </source>
</evidence>
<comment type="caution">
    <text evidence="1">The sequence shown here is derived from an EMBL/GenBank/DDBJ whole genome shotgun (WGS) entry which is preliminary data.</text>
</comment>
<dbReference type="PANTHER" id="PTHR34822:SF1">
    <property type="entry name" value="GRPB FAMILY PROTEIN"/>
    <property type="match status" value="1"/>
</dbReference>
<sequence>MSIVVVAYNPLWPNLFAKEEQQLQHALGERMLALHHIGSTAVPGLAAKPVIDMILVATSLTALDAASAQFNALGYEAKGENGIAGRRYYRKGGAHRTHHLHAFAAGDSHITRHLAFRDYLIAYPEVCRAYQTLKTQLAAAHCHDRAAYCQGKDSFIALHEQRALTWQNHQAEGHKP</sequence>
<dbReference type="EMBL" id="JBHRSD010000014">
    <property type="protein sequence ID" value="MFC3032716.1"/>
    <property type="molecule type" value="Genomic_DNA"/>
</dbReference>
<organism evidence="1 2">
    <name type="scientific">Pseudoalteromonas fenneropenaei</name>
    <dbReference type="NCBI Taxonomy" id="1737459"/>
    <lineage>
        <taxon>Bacteria</taxon>
        <taxon>Pseudomonadati</taxon>
        <taxon>Pseudomonadota</taxon>
        <taxon>Gammaproteobacteria</taxon>
        <taxon>Alteromonadales</taxon>
        <taxon>Pseudoalteromonadaceae</taxon>
        <taxon>Pseudoalteromonas</taxon>
    </lineage>
</organism>
<dbReference type="SUPFAM" id="SSF81301">
    <property type="entry name" value="Nucleotidyltransferase"/>
    <property type="match status" value="1"/>
</dbReference>
<name>A0ABV7CJL6_9GAMM</name>
<dbReference type="Gene3D" id="3.30.460.10">
    <property type="entry name" value="Beta Polymerase, domain 2"/>
    <property type="match status" value="1"/>
</dbReference>
<dbReference type="Pfam" id="PF04229">
    <property type="entry name" value="GrpB"/>
    <property type="match status" value="1"/>
</dbReference>
<accession>A0ABV7CJL6</accession>
<dbReference type="InterPro" id="IPR043519">
    <property type="entry name" value="NT_sf"/>
</dbReference>